<dbReference type="AlphaFoldDB" id="A0A413IPQ7"/>
<dbReference type="RefSeq" id="WP_027199948.1">
    <property type="nucleotide sequence ID" value="NZ_CABJDM010000007.1"/>
</dbReference>
<sequence length="302" mass="36924">MGRLYVLILFICLVSSEITAQSYNKFLDKLCDYQDNVRLEEKLVGDREFRDIDTNTFNLKDYMSIFSKLIPEPRYILEYIYNYSWDGGIPLLYARRDDFEEEEYISTERERIRVQWDSIMDVRVEKIENEDWEEEEKNKRIERIKRMCMYMSEVSDERILLEFAWDSVNHAVRHLIPEDSKMGYFQLLIFKLYNNNFALWWHANYSYRFPVYKKEQIEFLIERNRREVFSIWFDEKKILPLLEENLGPRIKMEQRRCVITLYEFYAGSGLYRNVYSISRVAPYTIKEEQSEKLVPNDFRGFY</sequence>
<reference evidence="5 6" key="1">
    <citation type="submission" date="2018-08" db="EMBL/GenBank/DDBJ databases">
        <title>A genome reference for cultivated species of the human gut microbiota.</title>
        <authorList>
            <person name="Zou Y."/>
            <person name="Xue W."/>
            <person name="Luo G."/>
        </authorList>
    </citation>
    <scope>NUCLEOTIDE SEQUENCE [LARGE SCALE GENOMIC DNA]</scope>
    <source>
        <strain evidence="2 5">AF14-49</strain>
        <strain evidence="4 6">AF34-33</strain>
        <strain evidence="3 7">OF02-7</strain>
    </source>
</reference>
<evidence type="ECO:0000313" key="7">
    <source>
        <dbReference type="Proteomes" id="UP000286063"/>
    </source>
</evidence>
<dbReference type="Proteomes" id="UP000286063">
    <property type="component" value="Unassembled WGS sequence"/>
</dbReference>
<dbReference type="Proteomes" id="UP000654720">
    <property type="component" value="Chromosome"/>
</dbReference>
<dbReference type="EMBL" id="QRZA01000007">
    <property type="protein sequence ID" value="RGV34554.1"/>
    <property type="molecule type" value="Genomic_DNA"/>
</dbReference>
<dbReference type="Proteomes" id="UP000283589">
    <property type="component" value="Unassembled WGS sequence"/>
</dbReference>
<dbReference type="GeneID" id="93097801"/>
<proteinExistence type="predicted"/>
<gene>
    <name evidence="2" type="ORF">DWW18_07685</name>
    <name evidence="4" type="ORF">DWZ68_08100</name>
    <name evidence="3" type="ORF">DXA50_06920</name>
    <name evidence="1" type="ORF">I6J59_16600</name>
</gene>
<dbReference type="Proteomes" id="UP000286038">
    <property type="component" value="Unassembled WGS sequence"/>
</dbReference>
<evidence type="ECO:0000313" key="1">
    <source>
        <dbReference type="EMBL" id="QRO49507.1"/>
    </source>
</evidence>
<protein>
    <submittedName>
        <fullName evidence="3">Uncharacterized protein</fullName>
    </submittedName>
</protein>
<evidence type="ECO:0000313" key="8">
    <source>
        <dbReference type="Proteomes" id="UP000654720"/>
    </source>
</evidence>
<dbReference type="EMBL" id="QRPV01000007">
    <property type="protein sequence ID" value="RHM43981.1"/>
    <property type="molecule type" value="Genomic_DNA"/>
</dbReference>
<evidence type="ECO:0000313" key="5">
    <source>
        <dbReference type="Proteomes" id="UP000283589"/>
    </source>
</evidence>
<dbReference type="STRING" id="1121130.GCA_000519105_00857"/>
<evidence type="ECO:0000313" key="6">
    <source>
        <dbReference type="Proteomes" id="UP000286038"/>
    </source>
</evidence>
<organism evidence="3 7">
    <name type="scientific">Butyricimonas virosa</name>
    <dbReference type="NCBI Taxonomy" id="544645"/>
    <lineage>
        <taxon>Bacteria</taxon>
        <taxon>Pseudomonadati</taxon>
        <taxon>Bacteroidota</taxon>
        <taxon>Bacteroidia</taxon>
        <taxon>Bacteroidales</taxon>
        <taxon>Odoribacteraceae</taxon>
        <taxon>Butyricimonas</taxon>
    </lineage>
</organism>
<dbReference type="EMBL" id="CP069450">
    <property type="protein sequence ID" value="QRO49507.1"/>
    <property type="molecule type" value="Genomic_DNA"/>
</dbReference>
<evidence type="ECO:0000313" key="4">
    <source>
        <dbReference type="EMBL" id="RHM43981.1"/>
    </source>
</evidence>
<evidence type="ECO:0000313" key="2">
    <source>
        <dbReference type="EMBL" id="RGV34554.1"/>
    </source>
</evidence>
<reference evidence="1 8" key="2">
    <citation type="submission" date="2021-02" db="EMBL/GenBank/DDBJ databases">
        <title>FDA dAtabase for Regulatory Grade micrObial Sequences (FDA-ARGOS): Supporting development and validation of Infectious Disease Dx tests.</title>
        <authorList>
            <person name="Carlson P."/>
            <person name="Fischbach M."/>
            <person name="Hastie J."/>
            <person name="Bilen M."/>
            <person name="Cheng A."/>
            <person name="Tallon L."/>
            <person name="Sadzewicz L."/>
            <person name="Zhao X."/>
            <person name="Boylan J."/>
            <person name="Ott S."/>
            <person name="Bowen H."/>
            <person name="Vavikolanu K."/>
            <person name="Mehta A."/>
            <person name="Aluvathingal J."/>
            <person name="Nadendla S."/>
            <person name="Yan Y."/>
            <person name="Sichtig H."/>
        </authorList>
    </citation>
    <scope>NUCLEOTIDE SEQUENCE [LARGE SCALE GENOMIC DNA]</scope>
    <source>
        <strain evidence="1 8">FDAARGOS_1229</strain>
    </source>
</reference>
<name>A0A413IPQ7_9BACT</name>
<evidence type="ECO:0000313" key="3">
    <source>
        <dbReference type="EMBL" id="RGY19023.1"/>
    </source>
</evidence>
<keyword evidence="8" id="KW-1185">Reference proteome</keyword>
<dbReference type="EMBL" id="QSCR01000008">
    <property type="protein sequence ID" value="RGY19023.1"/>
    <property type="molecule type" value="Genomic_DNA"/>
</dbReference>
<accession>A0A413IPQ7</accession>